<dbReference type="InterPro" id="IPR014755">
    <property type="entry name" value="Cu-Rt/internalin_Ig-like"/>
</dbReference>
<dbReference type="Pfam" id="PF23500">
    <property type="entry name" value="DUF7133"/>
    <property type="match status" value="1"/>
</dbReference>
<sequence length="486" mass="53996">MMLLLTLWLGLTTPPTSVPGDSIQDYYRLETVPTPAGLVAETGGVGFMPDGRLVACYHRGEVMTYDPATDTWKLFAEGLHDPLGILPVSNDEVLIMQRPELTRVRDTDGDGVADVYETVTDDFGMSGNYHEFAFGPEPDGHGNLFIGLNTASNGAGIRDEIRGTFNPLGRPGRMYSCVPYRGWVMKLTPDGNLEPFALGFRSPNTLGFDGEGRLFVADNQGDWLGTSKLYHVEKDKFYGHVASLVWKPSWNVDPLTLPVATLDSLRTRAAVLFPHAIMASSPTQPILIKDDRFGPFQGQMLIGEMNVPRIIRLMLEEVDGQMQGACVPFYDGAGLRKGNNRLVFGPDGSLWVGQNDHGWAGDEGLQHLTWTGDVPLEIKTMHVTKKGFELEFTRPVDKATARRPEAYPFQRYYYEYHRDYGSDQFDKQAVPVTNVKVSKDGRKVTLTLAEMVPGYVYQLDAEGIKGTDGTRLVNTLVCYTLNRLKK</sequence>
<keyword evidence="1" id="KW-0732">Signal</keyword>
<dbReference type="EMBL" id="FNFO01000001">
    <property type="protein sequence ID" value="SDJ80585.1"/>
    <property type="molecule type" value="Genomic_DNA"/>
</dbReference>
<gene>
    <name evidence="3" type="ORF">SAMN05421823_101157</name>
</gene>
<evidence type="ECO:0000256" key="1">
    <source>
        <dbReference type="ARBA" id="ARBA00022729"/>
    </source>
</evidence>
<dbReference type="AlphaFoldDB" id="A0A1G8WSH5"/>
<reference evidence="3 4" key="1">
    <citation type="submission" date="2016-10" db="EMBL/GenBank/DDBJ databases">
        <authorList>
            <person name="de Groot N.N."/>
        </authorList>
    </citation>
    <scope>NUCLEOTIDE SEQUENCE [LARGE SCALE GENOMIC DNA]</scope>
    <source>
        <strain evidence="3 4">DSM 25186</strain>
    </source>
</reference>
<evidence type="ECO:0000313" key="3">
    <source>
        <dbReference type="EMBL" id="SDJ80585.1"/>
    </source>
</evidence>
<dbReference type="SUPFAM" id="SSF63829">
    <property type="entry name" value="Calcium-dependent phosphotriesterase"/>
    <property type="match status" value="1"/>
</dbReference>
<proteinExistence type="predicted"/>
<dbReference type="STRING" id="1075417.SAMN05421823_101157"/>
<accession>A0A1G8WSH5</accession>
<organism evidence="3 4">
    <name type="scientific">Catalinimonas alkaloidigena</name>
    <dbReference type="NCBI Taxonomy" id="1075417"/>
    <lineage>
        <taxon>Bacteria</taxon>
        <taxon>Pseudomonadati</taxon>
        <taxon>Bacteroidota</taxon>
        <taxon>Cytophagia</taxon>
        <taxon>Cytophagales</taxon>
        <taxon>Catalimonadaceae</taxon>
        <taxon>Catalinimonas</taxon>
    </lineage>
</organism>
<name>A0A1G8WSH5_9BACT</name>
<evidence type="ECO:0000259" key="2">
    <source>
        <dbReference type="Pfam" id="PF23500"/>
    </source>
</evidence>
<evidence type="ECO:0000313" key="4">
    <source>
        <dbReference type="Proteomes" id="UP000198510"/>
    </source>
</evidence>
<dbReference type="Proteomes" id="UP000198510">
    <property type="component" value="Unassembled WGS sequence"/>
</dbReference>
<dbReference type="RefSeq" id="WP_245705939.1">
    <property type="nucleotide sequence ID" value="NZ_FNFO01000001.1"/>
</dbReference>
<dbReference type="PANTHER" id="PTHR33546">
    <property type="entry name" value="LARGE, MULTIFUNCTIONAL SECRETED PROTEIN-RELATED"/>
    <property type="match status" value="1"/>
</dbReference>
<dbReference type="PANTHER" id="PTHR33546:SF1">
    <property type="entry name" value="LARGE, MULTIFUNCTIONAL SECRETED PROTEIN"/>
    <property type="match status" value="1"/>
</dbReference>
<keyword evidence="4" id="KW-1185">Reference proteome</keyword>
<dbReference type="InterPro" id="IPR055557">
    <property type="entry name" value="DUF7133"/>
</dbReference>
<dbReference type="InterPro" id="IPR011042">
    <property type="entry name" value="6-blade_b-propeller_TolB-like"/>
</dbReference>
<feature type="domain" description="DUF7133" evidence="2">
    <location>
        <begin position="65"/>
        <end position="351"/>
    </location>
</feature>
<dbReference type="Gene3D" id="2.60.40.1220">
    <property type="match status" value="1"/>
</dbReference>
<protein>
    <submittedName>
        <fullName evidence="3">Glucose/arabinose dehydrogenase, beta-propeller fold</fullName>
    </submittedName>
</protein>
<dbReference type="Gene3D" id="2.120.10.30">
    <property type="entry name" value="TolB, C-terminal domain"/>
    <property type="match status" value="1"/>
</dbReference>